<proteinExistence type="predicted"/>
<name>A0A917W2F0_9BACL</name>
<comment type="caution">
    <text evidence="1">The sequence shown here is derived from an EMBL/GenBank/DDBJ whole genome shotgun (WGS) entry which is preliminary data.</text>
</comment>
<gene>
    <name evidence="1" type="ORF">GCM10007968_26460</name>
</gene>
<evidence type="ECO:0000313" key="2">
    <source>
        <dbReference type="Proteomes" id="UP000654670"/>
    </source>
</evidence>
<keyword evidence="2" id="KW-1185">Reference proteome</keyword>
<dbReference type="Proteomes" id="UP000654670">
    <property type="component" value="Unassembled WGS sequence"/>
</dbReference>
<dbReference type="AlphaFoldDB" id="A0A917W2F0"/>
<reference evidence="1" key="2">
    <citation type="submission" date="2020-09" db="EMBL/GenBank/DDBJ databases">
        <authorList>
            <person name="Sun Q."/>
            <person name="Ohkuma M."/>
        </authorList>
    </citation>
    <scope>NUCLEOTIDE SEQUENCE</scope>
    <source>
        <strain evidence="1">JCM 15325</strain>
    </source>
</reference>
<reference evidence="1" key="1">
    <citation type="journal article" date="2014" name="Int. J. Syst. Evol. Microbiol.">
        <title>Complete genome sequence of Corynebacterium casei LMG S-19264T (=DSM 44701T), isolated from a smear-ripened cheese.</title>
        <authorList>
            <consortium name="US DOE Joint Genome Institute (JGI-PGF)"/>
            <person name="Walter F."/>
            <person name="Albersmeier A."/>
            <person name="Kalinowski J."/>
            <person name="Ruckert C."/>
        </authorList>
    </citation>
    <scope>NUCLEOTIDE SEQUENCE</scope>
    <source>
        <strain evidence="1">JCM 15325</strain>
    </source>
</reference>
<dbReference type="EMBL" id="BMOK01000013">
    <property type="protein sequence ID" value="GGL61186.1"/>
    <property type="molecule type" value="Genomic_DNA"/>
</dbReference>
<organism evidence="1 2">
    <name type="scientific">Sporolactobacillus putidus</name>
    <dbReference type="NCBI Taxonomy" id="492735"/>
    <lineage>
        <taxon>Bacteria</taxon>
        <taxon>Bacillati</taxon>
        <taxon>Bacillota</taxon>
        <taxon>Bacilli</taxon>
        <taxon>Bacillales</taxon>
        <taxon>Sporolactobacillaceae</taxon>
        <taxon>Sporolactobacillus</taxon>
    </lineage>
</organism>
<evidence type="ECO:0000313" key="1">
    <source>
        <dbReference type="EMBL" id="GGL61186.1"/>
    </source>
</evidence>
<protein>
    <submittedName>
        <fullName evidence="1">Uncharacterized protein</fullName>
    </submittedName>
</protein>
<dbReference type="RefSeq" id="WP_188804133.1">
    <property type="nucleotide sequence ID" value="NZ_BMOK01000013.1"/>
</dbReference>
<sequence>MDEVKGLFQCSRLMNGFRINKRRKENKYLEPQEKGGLSVELAPDLLWVKR</sequence>
<accession>A0A917W2F0</accession>